<dbReference type="STRING" id="391587.KAOT1_17033"/>
<comment type="caution">
    <text evidence="12">The sequence shown here is derived from an EMBL/GenBank/DDBJ whole genome shotgun (WGS) entry which is preliminary data.</text>
</comment>
<proteinExistence type="predicted"/>
<comment type="catalytic activity">
    <reaction evidence="6">
        <text>Couples ATP hydrolysis with the unwinding of duplex DNA by translocating in the 3'-5' direction.</text>
        <dbReference type="EC" id="5.6.2.4"/>
    </reaction>
</comment>
<dbReference type="GO" id="GO:0000725">
    <property type="term" value="P:recombinational repair"/>
    <property type="evidence" value="ECO:0007669"/>
    <property type="project" value="TreeGrafter"/>
</dbReference>
<evidence type="ECO:0000313" key="13">
    <source>
        <dbReference type="Proteomes" id="UP000002945"/>
    </source>
</evidence>
<keyword evidence="3 9" id="KW-0347">Helicase</keyword>
<sequence>MLKNSILKNPAFQEGWIFVLCPLYILNYLCEKLKKPFVSTPFIIYNASAGSGKTYTLVKDYLRILLKSVQKDTYKQILAVTFTNKAVAEMKARIIQNLNLFAFDEASKNSPMFVELAEDLKLHPAQLQQKSKDVLKSILHNYAFFEVSTIDKFTHSVIRTFAYDLKLPLNFEVELDTDALLNEAVDQLISKAGEDKLISDVLIEYALEKADDDKSWDISFDLNKIAKLLLNENEKPHLWKLKDKILEDFSALKTLLKTKINTTSEELAKAGQTVLELIQNAGLEFEDFLRKTLPNHFKKIADKDFNEKSLYGNKLGESLANGNVYKKALDPAKASTIDALLPQLNEIYLSCKENVYELSFLKNFYKNTTPLSVLNAIQQELETIKEEQNLLLISEFNTLISETIKDEPAPFIYERLGEKYKHYFIDEFQDTSEMQWENLIPLISNKLQTQTAEGKGGTLTIVGDAKQSIYRWRGGKAEQFIKLSHGENPFFVQDKKIELPRNYRSYDEIINFNNGFFPHISQFFHQENYIDIYKNGSFQETNHKKGGFLSFEFVEAKTVEEEFEIIPEKVIEKIEETLQKGFKYKDICVLTRRKSEGIAIADLLSSKEIPIISSETLLIKRSRAVQFINDILRLAIQPKNNEVKLHLLNYLATEKLVISNTHDFLKTHVKQDPEVLFDALDFDFDFTYFLQLSLYEAVEYCVRAFHLTDKSDAYVQFFLDFVLEYTQKKQLGFAGFLEHWEKKKNHLSIIASGSENAVQIMTIHKSKGLEFPVVIFPFANTDIYKEIEPKLWYPINAEDFNGFEEAYLNLNSSIQEYGELGETLYQERQSQLELDNFNILYVAFTRPVQQLHVITKKDVDRNGNERLQTFSGLFINYLKQLERWDNEISSYTFGESENNLAEADNSEGIHTIKQEKFISTAKEDHNLHLMTQQGLLWDTSQEEAIEKGNLIHDVLAQIKYPSDIDFVLDEYISKGIIDEQQREKLAESINRVVNHTEIAPYFHQDNTVYNEKDIISSNGTILRPDRIVVNPNNETIIIDYKTGKHDPFYVEKIYEYADTLIEMDFVVTKKILLYINEEIVVKYI</sequence>
<keyword evidence="2 9" id="KW-0378">Hydrolase</keyword>
<dbReference type="InterPro" id="IPR027417">
    <property type="entry name" value="P-loop_NTPase"/>
</dbReference>
<dbReference type="InterPro" id="IPR000212">
    <property type="entry name" value="DNA_helicase_UvrD/REP"/>
</dbReference>
<dbReference type="SUPFAM" id="SSF52540">
    <property type="entry name" value="P-loop containing nucleoside triphosphate hydrolases"/>
    <property type="match status" value="1"/>
</dbReference>
<keyword evidence="4 9" id="KW-0067">ATP-binding</keyword>
<accession>A9DS56</accession>
<dbReference type="PANTHER" id="PTHR11070">
    <property type="entry name" value="UVRD / RECB / PCRA DNA HELICASE FAMILY MEMBER"/>
    <property type="match status" value="1"/>
</dbReference>
<dbReference type="Gene3D" id="1.10.3170.10">
    <property type="entry name" value="Recbcd, chain B, domain 2"/>
    <property type="match status" value="1"/>
</dbReference>
<comment type="catalytic activity">
    <reaction evidence="8">
        <text>ATP + H2O = ADP + phosphate + H(+)</text>
        <dbReference type="Rhea" id="RHEA:13065"/>
        <dbReference type="ChEBI" id="CHEBI:15377"/>
        <dbReference type="ChEBI" id="CHEBI:15378"/>
        <dbReference type="ChEBI" id="CHEBI:30616"/>
        <dbReference type="ChEBI" id="CHEBI:43474"/>
        <dbReference type="ChEBI" id="CHEBI:456216"/>
        <dbReference type="EC" id="5.6.2.4"/>
    </reaction>
</comment>
<dbReference type="Proteomes" id="UP000002945">
    <property type="component" value="Unassembled WGS sequence"/>
</dbReference>
<dbReference type="PANTHER" id="PTHR11070:SF67">
    <property type="entry name" value="DNA 3'-5' HELICASE"/>
    <property type="match status" value="1"/>
</dbReference>
<evidence type="ECO:0000256" key="6">
    <source>
        <dbReference type="ARBA" id="ARBA00034617"/>
    </source>
</evidence>
<name>A9DS56_9FLAO</name>
<evidence type="ECO:0000259" key="11">
    <source>
        <dbReference type="PROSITE" id="PS51217"/>
    </source>
</evidence>
<reference evidence="12 13" key="1">
    <citation type="journal article" date="2011" name="J. Bacteriol.">
        <title>Genome sequence of the algicidal bacterium Kordia algicida OT-1.</title>
        <authorList>
            <person name="Lee H.S."/>
            <person name="Kang S.G."/>
            <person name="Kwon K.K."/>
            <person name="Lee J.H."/>
            <person name="Kim S.J."/>
        </authorList>
    </citation>
    <scope>NUCLEOTIDE SEQUENCE [LARGE SCALE GENOMIC DNA]</scope>
    <source>
        <strain evidence="12 13">OT-1</strain>
    </source>
</reference>
<dbReference type="Pfam" id="PF00580">
    <property type="entry name" value="UvrD-helicase"/>
    <property type="match status" value="1"/>
</dbReference>
<evidence type="ECO:0000256" key="2">
    <source>
        <dbReference type="ARBA" id="ARBA00022801"/>
    </source>
</evidence>
<dbReference type="HOGENOM" id="CLU_010638_0_0_10"/>
<evidence type="ECO:0000256" key="1">
    <source>
        <dbReference type="ARBA" id="ARBA00022741"/>
    </source>
</evidence>
<dbReference type="PROSITE" id="PS51217">
    <property type="entry name" value="UVRD_HELICASE_CTER"/>
    <property type="match status" value="1"/>
</dbReference>
<evidence type="ECO:0000256" key="4">
    <source>
        <dbReference type="ARBA" id="ARBA00022840"/>
    </source>
</evidence>
<dbReference type="Gene3D" id="3.40.50.300">
    <property type="entry name" value="P-loop containing nucleotide triphosphate hydrolases"/>
    <property type="match status" value="3"/>
</dbReference>
<dbReference type="PROSITE" id="PS51198">
    <property type="entry name" value="UVRD_HELICASE_ATP_BIND"/>
    <property type="match status" value="1"/>
</dbReference>
<dbReference type="GO" id="GO:0003677">
    <property type="term" value="F:DNA binding"/>
    <property type="evidence" value="ECO:0007669"/>
    <property type="project" value="InterPro"/>
</dbReference>
<keyword evidence="13" id="KW-1185">Reference proteome</keyword>
<evidence type="ECO:0000256" key="7">
    <source>
        <dbReference type="ARBA" id="ARBA00034808"/>
    </source>
</evidence>
<gene>
    <name evidence="12" type="ORF">KAOT1_17033</name>
</gene>
<organism evidence="12 13">
    <name type="scientific">Kordia algicida OT-1</name>
    <dbReference type="NCBI Taxonomy" id="391587"/>
    <lineage>
        <taxon>Bacteria</taxon>
        <taxon>Pseudomonadati</taxon>
        <taxon>Bacteroidota</taxon>
        <taxon>Flavobacteriia</taxon>
        <taxon>Flavobacteriales</taxon>
        <taxon>Flavobacteriaceae</taxon>
        <taxon>Kordia</taxon>
    </lineage>
</organism>
<dbReference type="Pfam" id="PF13361">
    <property type="entry name" value="UvrD_C"/>
    <property type="match status" value="2"/>
</dbReference>
<keyword evidence="1 9" id="KW-0547">Nucleotide-binding</keyword>
<protein>
    <recommendedName>
        <fullName evidence="7">DNA 3'-5' helicase</fullName>
        <ecNumber evidence="7">5.6.2.4</ecNumber>
    </recommendedName>
</protein>
<feature type="domain" description="UvrD-like helicase ATP-binding" evidence="10">
    <location>
        <begin position="26"/>
        <end position="506"/>
    </location>
</feature>
<dbReference type="GO" id="GO:0043138">
    <property type="term" value="F:3'-5' DNA helicase activity"/>
    <property type="evidence" value="ECO:0007669"/>
    <property type="project" value="UniProtKB-EC"/>
</dbReference>
<evidence type="ECO:0000256" key="8">
    <source>
        <dbReference type="ARBA" id="ARBA00048988"/>
    </source>
</evidence>
<dbReference type="GO" id="GO:0005524">
    <property type="term" value="F:ATP binding"/>
    <property type="evidence" value="ECO:0007669"/>
    <property type="project" value="UniProtKB-UniRule"/>
</dbReference>
<dbReference type="GO" id="GO:0005829">
    <property type="term" value="C:cytosol"/>
    <property type="evidence" value="ECO:0007669"/>
    <property type="project" value="TreeGrafter"/>
</dbReference>
<evidence type="ECO:0000259" key="10">
    <source>
        <dbReference type="PROSITE" id="PS51198"/>
    </source>
</evidence>
<evidence type="ECO:0000256" key="9">
    <source>
        <dbReference type="PROSITE-ProRule" id="PRU00560"/>
    </source>
</evidence>
<feature type="domain" description="UvrD-like helicase C-terminal" evidence="11">
    <location>
        <begin position="518"/>
        <end position="768"/>
    </location>
</feature>
<evidence type="ECO:0000313" key="12">
    <source>
        <dbReference type="EMBL" id="EDP96888.1"/>
    </source>
</evidence>
<feature type="binding site" evidence="9">
    <location>
        <begin position="47"/>
        <end position="54"/>
    </location>
    <ligand>
        <name>ATP</name>
        <dbReference type="ChEBI" id="CHEBI:30616"/>
    </ligand>
</feature>
<dbReference type="GO" id="GO:0016887">
    <property type="term" value="F:ATP hydrolysis activity"/>
    <property type="evidence" value="ECO:0007669"/>
    <property type="project" value="RHEA"/>
</dbReference>
<keyword evidence="5" id="KW-0413">Isomerase</keyword>
<dbReference type="EMBL" id="ABIB01000003">
    <property type="protein sequence ID" value="EDP96888.1"/>
    <property type="molecule type" value="Genomic_DNA"/>
</dbReference>
<dbReference type="AlphaFoldDB" id="A9DS56"/>
<dbReference type="InterPro" id="IPR014017">
    <property type="entry name" value="DNA_helicase_UvrD-like_C"/>
</dbReference>
<evidence type="ECO:0000256" key="5">
    <source>
        <dbReference type="ARBA" id="ARBA00023235"/>
    </source>
</evidence>
<dbReference type="EC" id="5.6.2.4" evidence="7"/>
<dbReference type="InterPro" id="IPR014016">
    <property type="entry name" value="UvrD-like_ATP-bd"/>
</dbReference>
<evidence type="ECO:0000256" key="3">
    <source>
        <dbReference type="ARBA" id="ARBA00022806"/>
    </source>
</evidence>
<dbReference type="eggNOG" id="COG1074">
    <property type="taxonomic scope" value="Bacteria"/>
</dbReference>